<proteinExistence type="predicted"/>
<name>C4Y1C0_CLAL4</name>
<dbReference type="Proteomes" id="UP000007703">
    <property type="component" value="Unassembled WGS sequence"/>
</dbReference>
<accession>C4Y1C0</accession>
<evidence type="ECO:0000313" key="1">
    <source>
        <dbReference type="EMBL" id="EEQ37879.1"/>
    </source>
</evidence>
<gene>
    <name evidence="1" type="ORF">CLUG_02002</name>
</gene>
<dbReference type="KEGG" id="clu:CLUG_02002"/>
<sequence>MGCTGLLFSFVVEIENLTQDVWVFYERGTGLYQDVRIFPWCMGVLRCTGVVLWGTGVFSFCVIHQHPPLVVQTGFTCCNYFFFLKTGIFAILVSKLADEPVIFFKASHYVAQIQTSSLAVRDITILKSNSQSFKVFEKGNRETVIFDMERSYEYTNWILLSKQRQAISIFPHSESVMDL</sequence>
<organism evidence="1 2">
    <name type="scientific">Clavispora lusitaniae (strain ATCC 42720)</name>
    <name type="common">Yeast</name>
    <name type="synonym">Candida lusitaniae</name>
    <dbReference type="NCBI Taxonomy" id="306902"/>
    <lineage>
        <taxon>Eukaryota</taxon>
        <taxon>Fungi</taxon>
        <taxon>Dikarya</taxon>
        <taxon>Ascomycota</taxon>
        <taxon>Saccharomycotina</taxon>
        <taxon>Pichiomycetes</taxon>
        <taxon>Metschnikowiaceae</taxon>
        <taxon>Clavispora</taxon>
    </lineage>
</organism>
<dbReference type="HOGENOM" id="CLU_1503290_0_0_1"/>
<dbReference type="EMBL" id="CH408077">
    <property type="protein sequence ID" value="EEQ37879.1"/>
    <property type="molecule type" value="Genomic_DNA"/>
</dbReference>
<dbReference type="AlphaFoldDB" id="C4Y1C0"/>
<dbReference type="InParanoid" id="C4Y1C0"/>
<reference evidence="1 2" key="1">
    <citation type="journal article" date="2009" name="Nature">
        <title>Evolution of pathogenicity and sexual reproduction in eight Candida genomes.</title>
        <authorList>
            <person name="Butler G."/>
            <person name="Rasmussen M.D."/>
            <person name="Lin M.F."/>
            <person name="Santos M.A."/>
            <person name="Sakthikumar S."/>
            <person name="Munro C.A."/>
            <person name="Rheinbay E."/>
            <person name="Grabherr M."/>
            <person name="Forche A."/>
            <person name="Reedy J.L."/>
            <person name="Agrafioti I."/>
            <person name="Arnaud M.B."/>
            <person name="Bates S."/>
            <person name="Brown A.J."/>
            <person name="Brunke S."/>
            <person name="Costanzo M.C."/>
            <person name="Fitzpatrick D.A."/>
            <person name="de Groot P.W."/>
            <person name="Harris D."/>
            <person name="Hoyer L.L."/>
            <person name="Hube B."/>
            <person name="Klis F.M."/>
            <person name="Kodira C."/>
            <person name="Lennard N."/>
            <person name="Logue M.E."/>
            <person name="Martin R."/>
            <person name="Neiman A.M."/>
            <person name="Nikolaou E."/>
            <person name="Quail M.A."/>
            <person name="Quinn J."/>
            <person name="Santos M.C."/>
            <person name="Schmitzberger F.F."/>
            <person name="Sherlock G."/>
            <person name="Shah P."/>
            <person name="Silverstein K.A."/>
            <person name="Skrzypek M.S."/>
            <person name="Soll D."/>
            <person name="Staggs R."/>
            <person name="Stansfield I."/>
            <person name="Stumpf M.P."/>
            <person name="Sudbery P.E."/>
            <person name="Srikantha T."/>
            <person name="Zeng Q."/>
            <person name="Berman J."/>
            <person name="Berriman M."/>
            <person name="Heitman J."/>
            <person name="Gow N.A."/>
            <person name="Lorenz M.C."/>
            <person name="Birren B.W."/>
            <person name="Kellis M."/>
            <person name="Cuomo C.A."/>
        </authorList>
    </citation>
    <scope>NUCLEOTIDE SEQUENCE [LARGE SCALE GENOMIC DNA]</scope>
    <source>
        <strain evidence="1 2">ATCC 42720</strain>
    </source>
</reference>
<dbReference type="VEuPathDB" id="FungiDB:CLUG_02002"/>
<protein>
    <submittedName>
        <fullName evidence="1">Uncharacterized protein</fullName>
    </submittedName>
</protein>
<evidence type="ECO:0000313" key="2">
    <source>
        <dbReference type="Proteomes" id="UP000007703"/>
    </source>
</evidence>